<dbReference type="Pfam" id="PF20464">
    <property type="entry name" value="MmeI_N"/>
    <property type="match status" value="1"/>
</dbReference>
<evidence type="ECO:0000313" key="10">
    <source>
        <dbReference type="EMBL" id="AVO35094.1"/>
    </source>
</evidence>
<proteinExistence type="predicted"/>
<dbReference type="Proteomes" id="UP000239709">
    <property type="component" value="Chromosome"/>
</dbReference>
<dbReference type="InterPro" id="IPR046816">
    <property type="entry name" value="MmeI_Mtase"/>
</dbReference>
<dbReference type="OrthoDB" id="9782445at2"/>
<evidence type="ECO:0000259" key="9">
    <source>
        <dbReference type="Pfam" id="PF20473"/>
    </source>
</evidence>
<dbReference type="KEGG" id="otk:C6570_13275"/>
<dbReference type="InterPro" id="IPR046817">
    <property type="entry name" value="MmeI_N"/>
</dbReference>
<accession>A0A2S0MGS0</accession>
<reference evidence="10 11" key="1">
    <citation type="submission" date="2018-03" db="EMBL/GenBank/DDBJ databases">
        <title>Genome sequencing of Ottowia sp.</title>
        <authorList>
            <person name="Kim S.-J."/>
            <person name="Heo J."/>
            <person name="Kwon S.-W."/>
        </authorList>
    </citation>
    <scope>NUCLEOTIDE SEQUENCE [LARGE SCALE GENOMIC DNA]</scope>
    <source>
        <strain evidence="10 11">KADR8-3</strain>
    </source>
</reference>
<dbReference type="Pfam" id="PF20465">
    <property type="entry name" value="MmeI_hel"/>
    <property type="match status" value="1"/>
</dbReference>
<feature type="domain" description="MmeI-like helicase spacer" evidence="6">
    <location>
        <begin position="185"/>
        <end position="262"/>
    </location>
</feature>
<dbReference type="GO" id="GO:0032259">
    <property type="term" value="P:methylation"/>
    <property type="evidence" value="ECO:0007669"/>
    <property type="project" value="UniProtKB-KW"/>
</dbReference>
<protein>
    <recommendedName>
        <fullName evidence="1">site-specific DNA-methyltransferase (adenine-specific)</fullName>
        <ecNumber evidence="1">2.1.1.72</ecNumber>
    </recommendedName>
</protein>
<evidence type="ECO:0000256" key="3">
    <source>
        <dbReference type="ARBA" id="ARBA00022679"/>
    </source>
</evidence>
<dbReference type="InterPro" id="IPR046818">
    <property type="entry name" value="MmeI_C"/>
</dbReference>
<dbReference type="InterPro" id="IPR029063">
    <property type="entry name" value="SAM-dependent_MTases_sf"/>
</dbReference>
<dbReference type="InterPro" id="IPR046819">
    <property type="entry name" value="MmeI_hel"/>
</dbReference>
<dbReference type="Pfam" id="PF20466">
    <property type="entry name" value="MmeI_TRD"/>
    <property type="match status" value="1"/>
</dbReference>
<dbReference type="REBASE" id="244286">
    <property type="entry name" value="Osp83ORF13275P"/>
</dbReference>
<dbReference type="Pfam" id="PF20467">
    <property type="entry name" value="MmeI_C"/>
    <property type="match status" value="1"/>
</dbReference>
<evidence type="ECO:0000256" key="2">
    <source>
        <dbReference type="ARBA" id="ARBA00022603"/>
    </source>
</evidence>
<feature type="domain" description="MmeI-like target recognition" evidence="7">
    <location>
        <begin position="635"/>
        <end position="838"/>
    </location>
</feature>
<feature type="domain" description="MmeI-like C-terminal" evidence="8">
    <location>
        <begin position="841"/>
        <end position="928"/>
    </location>
</feature>
<dbReference type="AlphaFoldDB" id="A0A2S0MGS0"/>
<dbReference type="RefSeq" id="WP_106703643.1">
    <property type="nucleotide sequence ID" value="NZ_CP027666.1"/>
</dbReference>
<dbReference type="EMBL" id="CP027666">
    <property type="protein sequence ID" value="AVO35094.1"/>
    <property type="molecule type" value="Genomic_DNA"/>
</dbReference>
<organism evidence="10 11">
    <name type="scientific">Ottowia oryzae</name>
    <dbReference type="NCBI Taxonomy" id="2109914"/>
    <lineage>
        <taxon>Bacteria</taxon>
        <taxon>Pseudomonadati</taxon>
        <taxon>Pseudomonadota</taxon>
        <taxon>Betaproteobacteria</taxon>
        <taxon>Burkholderiales</taxon>
        <taxon>Comamonadaceae</taxon>
        <taxon>Ottowia</taxon>
    </lineage>
</organism>
<comment type="catalytic activity">
    <reaction evidence="4">
        <text>a 2'-deoxyadenosine in DNA + S-adenosyl-L-methionine = an N(6)-methyl-2'-deoxyadenosine in DNA + S-adenosyl-L-homocysteine + H(+)</text>
        <dbReference type="Rhea" id="RHEA:15197"/>
        <dbReference type="Rhea" id="RHEA-COMP:12418"/>
        <dbReference type="Rhea" id="RHEA-COMP:12419"/>
        <dbReference type="ChEBI" id="CHEBI:15378"/>
        <dbReference type="ChEBI" id="CHEBI:57856"/>
        <dbReference type="ChEBI" id="CHEBI:59789"/>
        <dbReference type="ChEBI" id="CHEBI:90615"/>
        <dbReference type="ChEBI" id="CHEBI:90616"/>
        <dbReference type="EC" id="2.1.1.72"/>
    </reaction>
</comment>
<dbReference type="GO" id="GO:0009007">
    <property type="term" value="F:site-specific DNA-methyltransferase (adenine-specific) activity"/>
    <property type="evidence" value="ECO:0007669"/>
    <property type="project" value="UniProtKB-EC"/>
</dbReference>
<feature type="domain" description="MmeI-like N-terminal" evidence="5">
    <location>
        <begin position="17"/>
        <end position="178"/>
    </location>
</feature>
<feature type="domain" description="MmeI-like DNA-methyltransferase" evidence="9">
    <location>
        <begin position="346"/>
        <end position="599"/>
    </location>
</feature>
<evidence type="ECO:0000259" key="5">
    <source>
        <dbReference type="Pfam" id="PF20464"/>
    </source>
</evidence>
<dbReference type="Pfam" id="PF20473">
    <property type="entry name" value="MmeI_Mtase"/>
    <property type="match status" value="1"/>
</dbReference>
<dbReference type="InterPro" id="IPR050953">
    <property type="entry name" value="N4_N6_ade-DNA_methylase"/>
</dbReference>
<evidence type="ECO:0000256" key="1">
    <source>
        <dbReference type="ARBA" id="ARBA00011900"/>
    </source>
</evidence>
<gene>
    <name evidence="10" type="ORF">C6570_13275</name>
</gene>
<evidence type="ECO:0000256" key="4">
    <source>
        <dbReference type="ARBA" id="ARBA00047942"/>
    </source>
</evidence>
<name>A0A2S0MGS0_9BURK</name>
<evidence type="ECO:0000259" key="7">
    <source>
        <dbReference type="Pfam" id="PF20466"/>
    </source>
</evidence>
<dbReference type="PANTHER" id="PTHR33841:SF1">
    <property type="entry name" value="DNA METHYLTRANSFERASE A"/>
    <property type="match status" value="1"/>
</dbReference>
<sequence length="947" mass="105241">MPARAATRLTTNELRKRLAAFAHQWQGTSSERADEKLFTADFLACFGIAAHQYQREYRVTLADGGTGYMDGFIPGKVIVEGKSLGKDLKKARQQAEAYRWACPPHQQPRYVLLHDFGRFALFDLAQDAQHTCTLAELPRHAEWFRFLTDDTPPVITEETEADRRAAEQMAALHDALLRSNFTGRDLETFLTRLLFCLFADDTAIFGDDGQFRRLIEATRDDGKDLGATLAELFEVLDTAPAQRSRLLDEALAAFAWVNGQLFAGRTRIPAFDSTLRQLLLDCVRLDWSGISPAIFGAMFQGVLEQQTPDQSRTASRRELGAHYTSERNILRAINPLFMDGLRAQLHAAGSSRARLQALYDKLPRIRVLDPACGCGNFLVIAYRELRRLEMALIERLFSKGGQSRGLLDIGTLSRVNVDQFYGIEIDQSAAHIAQVALWITDHQMNLEAASLFGSTRPSVPLVHSPHIRHANALRVDWADVLAPGDCSYIVGNPPFVGYSNQTRAQKEDLEAVYGNTKGVGVLDYVAAWYLKAAHYMQANPLVHTAFVSTNSISQGEQVAALWSLLLPMGAHIHFAHRTFKWSNEGRGVAAVHCVIIGFALCPPAQPVRVFDYGDDIAGEGVESVVSRLNPYLVDAPTVLLDKRRKPLQDGVPEMSYGSKPTDGGHLLLSAEEAEHIRATDPVAARYIAPFLGADEFINNVSRFCLWLVEATSADKAASPELKRRLAAVRAMRMQSSKVPTQLLAQTPHLFGEIRQTDKPYLLVPSVSSERRRIVPIGYMPAEVIASNLVFMLPNATPYHFGMLCSTMHNAWMRTVAGRLKSDYRYSNTIVYNNYPWPQPLADKHRQAVETAAQAVLDARQREFDLCAKAGQHASMALLYNPDTMPAELARAHAALDRAVDAAYGYKGGKEDASRVAFLFGLYQQLAAPLDVPARPTRRRRAKPLDNS</sequence>
<dbReference type="InterPro" id="IPR046820">
    <property type="entry name" value="MmeI_TRD"/>
</dbReference>
<evidence type="ECO:0000259" key="6">
    <source>
        <dbReference type="Pfam" id="PF20465"/>
    </source>
</evidence>
<keyword evidence="3 10" id="KW-0808">Transferase</keyword>
<evidence type="ECO:0000313" key="11">
    <source>
        <dbReference type="Proteomes" id="UP000239709"/>
    </source>
</evidence>
<dbReference type="EC" id="2.1.1.72" evidence="1"/>
<keyword evidence="2 10" id="KW-0489">Methyltransferase</keyword>
<dbReference type="PANTHER" id="PTHR33841">
    <property type="entry name" value="DNA METHYLTRANSFERASE YEEA-RELATED"/>
    <property type="match status" value="1"/>
</dbReference>
<dbReference type="SUPFAM" id="SSF53335">
    <property type="entry name" value="S-adenosyl-L-methionine-dependent methyltransferases"/>
    <property type="match status" value="1"/>
</dbReference>
<keyword evidence="11" id="KW-1185">Reference proteome</keyword>
<evidence type="ECO:0000259" key="8">
    <source>
        <dbReference type="Pfam" id="PF20467"/>
    </source>
</evidence>
<dbReference type="Gene3D" id="3.40.50.150">
    <property type="entry name" value="Vaccinia Virus protein VP39"/>
    <property type="match status" value="1"/>
</dbReference>